<reference evidence="2" key="2">
    <citation type="submission" date="2023-06" db="EMBL/GenBank/DDBJ databases">
        <authorList>
            <consortium name="Lawrence Berkeley National Laboratory"/>
            <person name="Mondo S.J."/>
            <person name="Hensen N."/>
            <person name="Bonometti L."/>
            <person name="Westerberg I."/>
            <person name="Brannstrom I.O."/>
            <person name="Guillou S."/>
            <person name="Cros-Aarteil S."/>
            <person name="Calhoun S."/>
            <person name="Haridas S."/>
            <person name="Kuo A."/>
            <person name="Pangilinan J."/>
            <person name="Riley R."/>
            <person name="Labutti K."/>
            <person name="Andreopoulos B."/>
            <person name="Lipzen A."/>
            <person name="Chen C."/>
            <person name="Yanf M."/>
            <person name="Daum C."/>
            <person name="Ng V."/>
            <person name="Clum A."/>
            <person name="Steindorff A."/>
            <person name="Ohm R."/>
            <person name="Martin F."/>
            <person name="Silar P."/>
            <person name="Natvig D."/>
            <person name="Lalanne C."/>
            <person name="Gautier V."/>
            <person name="Ament-Velasquez S.L."/>
            <person name="Kruys A."/>
            <person name="Hutchinson M.I."/>
            <person name="Powell A.J."/>
            <person name="Barry K."/>
            <person name="Miller A.N."/>
            <person name="Grigoriev I.V."/>
            <person name="Debuchy R."/>
            <person name="Gladieux P."/>
            <person name="Thoren M.H."/>
            <person name="Johannesson H."/>
        </authorList>
    </citation>
    <scope>NUCLEOTIDE SEQUENCE</scope>
    <source>
        <strain evidence="2">CBS 626.80</strain>
    </source>
</reference>
<gene>
    <name evidence="2" type="ORF">QBC32DRAFT_332658</name>
</gene>
<keyword evidence="1" id="KW-0812">Transmembrane</keyword>
<keyword evidence="1" id="KW-0472">Membrane</keyword>
<dbReference type="Proteomes" id="UP001303222">
    <property type="component" value="Unassembled WGS sequence"/>
</dbReference>
<evidence type="ECO:0000313" key="2">
    <source>
        <dbReference type="EMBL" id="KAK3955793.1"/>
    </source>
</evidence>
<sequence>MENWSPMGGIPTEHAGMCPIGGQKWAGQTCPRWDAAVAKFPDNPEENAEDDALSVHDGGWVSHTLPMSPETLSSLITKAPKRTNKISFPFVFNSVPTVPQVPQAVGKEGPDGKLAPITSRDMFTLVLPWLVESVPEPTEKIKQQFEQARKWACEHSDNSILLVLLIGGMLILVVATAYIYPNLFWKPLVRFVGFASEGVAKGTWPTFKW</sequence>
<organism evidence="2 3">
    <name type="scientific">Pseudoneurospora amorphoporcata</name>
    <dbReference type="NCBI Taxonomy" id="241081"/>
    <lineage>
        <taxon>Eukaryota</taxon>
        <taxon>Fungi</taxon>
        <taxon>Dikarya</taxon>
        <taxon>Ascomycota</taxon>
        <taxon>Pezizomycotina</taxon>
        <taxon>Sordariomycetes</taxon>
        <taxon>Sordariomycetidae</taxon>
        <taxon>Sordariales</taxon>
        <taxon>Sordariaceae</taxon>
        <taxon>Pseudoneurospora</taxon>
    </lineage>
</organism>
<dbReference type="AlphaFoldDB" id="A0AAN6P5A4"/>
<keyword evidence="3" id="KW-1185">Reference proteome</keyword>
<dbReference type="EMBL" id="MU859072">
    <property type="protein sequence ID" value="KAK3955793.1"/>
    <property type="molecule type" value="Genomic_DNA"/>
</dbReference>
<keyword evidence="1" id="KW-1133">Transmembrane helix</keyword>
<evidence type="ECO:0000256" key="1">
    <source>
        <dbReference type="SAM" id="Phobius"/>
    </source>
</evidence>
<proteinExistence type="predicted"/>
<evidence type="ECO:0000313" key="3">
    <source>
        <dbReference type="Proteomes" id="UP001303222"/>
    </source>
</evidence>
<feature type="transmembrane region" description="Helical" evidence="1">
    <location>
        <begin position="159"/>
        <end position="180"/>
    </location>
</feature>
<protein>
    <submittedName>
        <fullName evidence="2">Uncharacterized protein</fullName>
    </submittedName>
</protein>
<comment type="caution">
    <text evidence="2">The sequence shown here is derived from an EMBL/GenBank/DDBJ whole genome shotgun (WGS) entry which is preliminary data.</text>
</comment>
<reference evidence="2" key="1">
    <citation type="journal article" date="2023" name="Mol. Phylogenet. Evol.">
        <title>Genome-scale phylogeny and comparative genomics of the fungal order Sordariales.</title>
        <authorList>
            <person name="Hensen N."/>
            <person name="Bonometti L."/>
            <person name="Westerberg I."/>
            <person name="Brannstrom I.O."/>
            <person name="Guillou S."/>
            <person name="Cros-Aarteil S."/>
            <person name="Calhoun S."/>
            <person name="Haridas S."/>
            <person name="Kuo A."/>
            <person name="Mondo S."/>
            <person name="Pangilinan J."/>
            <person name="Riley R."/>
            <person name="LaButti K."/>
            <person name="Andreopoulos B."/>
            <person name="Lipzen A."/>
            <person name="Chen C."/>
            <person name="Yan M."/>
            <person name="Daum C."/>
            <person name="Ng V."/>
            <person name="Clum A."/>
            <person name="Steindorff A."/>
            <person name="Ohm R.A."/>
            <person name="Martin F."/>
            <person name="Silar P."/>
            <person name="Natvig D.O."/>
            <person name="Lalanne C."/>
            <person name="Gautier V."/>
            <person name="Ament-Velasquez S.L."/>
            <person name="Kruys A."/>
            <person name="Hutchinson M.I."/>
            <person name="Powell A.J."/>
            <person name="Barry K."/>
            <person name="Miller A.N."/>
            <person name="Grigoriev I.V."/>
            <person name="Debuchy R."/>
            <person name="Gladieux P."/>
            <person name="Hiltunen Thoren M."/>
            <person name="Johannesson H."/>
        </authorList>
    </citation>
    <scope>NUCLEOTIDE SEQUENCE</scope>
    <source>
        <strain evidence="2">CBS 626.80</strain>
    </source>
</reference>
<accession>A0AAN6P5A4</accession>
<name>A0AAN6P5A4_9PEZI</name>